<dbReference type="PANTHER" id="PTHR23159">
    <property type="entry name" value="CENTROSOMAL PROTEIN 2"/>
    <property type="match status" value="1"/>
</dbReference>
<organism evidence="2 3">
    <name type="scientific">Stentor coeruleus</name>
    <dbReference type="NCBI Taxonomy" id="5963"/>
    <lineage>
        <taxon>Eukaryota</taxon>
        <taxon>Sar</taxon>
        <taxon>Alveolata</taxon>
        <taxon>Ciliophora</taxon>
        <taxon>Postciliodesmatophora</taxon>
        <taxon>Heterotrichea</taxon>
        <taxon>Heterotrichida</taxon>
        <taxon>Stentoridae</taxon>
        <taxon>Stentor</taxon>
    </lineage>
</organism>
<keyword evidence="3" id="KW-1185">Reference proteome</keyword>
<name>A0A1R2B858_9CILI</name>
<keyword evidence="1" id="KW-0175">Coiled coil</keyword>
<feature type="coiled-coil region" evidence="1">
    <location>
        <begin position="781"/>
        <end position="815"/>
    </location>
</feature>
<feature type="coiled-coil region" evidence="1">
    <location>
        <begin position="124"/>
        <end position="151"/>
    </location>
</feature>
<gene>
    <name evidence="2" type="ORF">SteCoe_28614</name>
</gene>
<dbReference type="EMBL" id="MPUH01000869">
    <property type="protein sequence ID" value="OMJ72845.1"/>
    <property type="molecule type" value="Genomic_DNA"/>
</dbReference>
<evidence type="ECO:0000313" key="3">
    <source>
        <dbReference type="Proteomes" id="UP000187209"/>
    </source>
</evidence>
<evidence type="ECO:0000313" key="2">
    <source>
        <dbReference type="EMBL" id="OMJ72845.1"/>
    </source>
</evidence>
<evidence type="ECO:0000256" key="1">
    <source>
        <dbReference type="SAM" id="Coils"/>
    </source>
</evidence>
<accession>A0A1R2B858</accession>
<dbReference type="Proteomes" id="UP000187209">
    <property type="component" value="Unassembled WGS sequence"/>
</dbReference>
<sequence>MSWKEKAELLTELRKKHQGIRKEVETLEKHVKSTFPKRNLNQAITQEAFNFFLAIEKLLKKPEIPEKIRSEGKKVIETHRKTFENKIKALNLEFETLAVTKLIELYKLQVKINEMVEKLNMQHHEELKIQIKTLKEKINDTETQIKSSQESPRIYTYDKTIEISNSMFQIKQKNSEFINALKENLHQLSLILQPNIEKSLNFLVLIQQKLPPDFALEFINEKSEIETSFKDVCDYIESFYIILDDFYETEGQLGRFSEISNEQNSIHKIETKDISISKNSSQCISPNFEEVGKRPETLLKVIDMELESDKESIKNLKTLTMKIENERKNLDQKDQKSVGIKQNCYQKIDMLNVFVEEILEILKKTIISREKRMKLLQNSSSFDKNISKDAISLSLEHSKPPSSARIKTPVDKRLNCVRREPIDFKKIIESREDTEKIWSPANYDFFADQNSIPSLNSESETSNFEIPNPTPELPNKYRIQSAEPGEETMKSYQTYFNFTGTGPLPMLKIPEISRPYPSKLPQIKHFFSQVSQLKSLFLSLKASFTEDFSNMKLEIQKHILTYPSEIFSLQRSMSKNYQIEIEELIDSNDSLRSQIEALKEAFQSEVRALNADTSELKTINKSLKDSLLKLSNKYETQNKFITEIMTSIPNKTTENLTSIKDYILSVLNIYKTITNIYKEANPEILLKIISEETKVSNNQQSESILLSIENYLKQDRYNILDYLQKQNSILCLQIVETEQVLEKKFKSLTSIAEGFLDEKIMKVEQSMGKLIKFKNIIAKYMSEYVQEMQGREKDNDELNEKVESLERQVIKMKLNEKEMQCVISSKTIEMQENNEDFNTLQEFSENCVKVIEHVNTELKDKKDFEHLTLAMNELLELHNLYYPS</sequence>
<feature type="coiled-coil region" evidence="1">
    <location>
        <begin position="574"/>
        <end position="612"/>
    </location>
</feature>
<proteinExistence type="predicted"/>
<comment type="caution">
    <text evidence="2">The sequence shown here is derived from an EMBL/GenBank/DDBJ whole genome shotgun (WGS) entry which is preliminary data.</text>
</comment>
<protein>
    <submittedName>
        <fullName evidence="2">Uncharacterized protein</fullName>
    </submittedName>
</protein>
<reference evidence="2 3" key="1">
    <citation type="submission" date="2016-11" db="EMBL/GenBank/DDBJ databases">
        <title>The macronuclear genome of Stentor coeruleus: a giant cell with tiny introns.</title>
        <authorList>
            <person name="Slabodnick M."/>
            <person name="Ruby J.G."/>
            <person name="Reiff S.B."/>
            <person name="Swart E.C."/>
            <person name="Gosai S."/>
            <person name="Prabakaran S."/>
            <person name="Witkowska E."/>
            <person name="Larue G.E."/>
            <person name="Fisher S."/>
            <person name="Freeman R.M."/>
            <person name="Gunawardena J."/>
            <person name="Chu W."/>
            <person name="Stover N.A."/>
            <person name="Gregory B.D."/>
            <person name="Nowacki M."/>
            <person name="Derisi J."/>
            <person name="Roy S.W."/>
            <person name="Marshall W.F."/>
            <person name="Sood P."/>
        </authorList>
    </citation>
    <scope>NUCLEOTIDE SEQUENCE [LARGE SCALE GENOMIC DNA]</scope>
    <source>
        <strain evidence="2">WM001</strain>
    </source>
</reference>
<dbReference type="PANTHER" id="PTHR23159:SF31">
    <property type="entry name" value="CENTROSOME-ASSOCIATED PROTEIN CEP250 ISOFORM X1"/>
    <property type="match status" value="1"/>
</dbReference>
<dbReference type="AlphaFoldDB" id="A0A1R2B858"/>